<comment type="catalytic activity">
    <reaction evidence="4">
        <text>S-adenosyl-L-homocysteine + H2O + H(+) = S-inosyl-L-homocysteine + NH4(+)</text>
        <dbReference type="Rhea" id="RHEA:20716"/>
        <dbReference type="ChEBI" id="CHEBI:15377"/>
        <dbReference type="ChEBI" id="CHEBI:15378"/>
        <dbReference type="ChEBI" id="CHEBI:28938"/>
        <dbReference type="ChEBI" id="CHEBI:57856"/>
        <dbReference type="ChEBI" id="CHEBI:57985"/>
        <dbReference type="EC" id="3.5.4.28"/>
    </reaction>
</comment>
<feature type="binding site" evidence="4">
    <location>
        <position position="220"/>
    </location>
    <ligand>
        <name>substrate</name>
    </ligand>
</feature>
<feature type="domain" description="Amidohydrolase-related" evidence="5">
    <location>
        <begin position="57"/>
        <end position="407"/>
    </location>
</feature>
<feature type="binding site" evidence="4">
    <location>
        <position position="95"/>
    </location>
    <ligand>
        <name>substrate</name>
    </ligand>
</feature>
<keyword evidence="7" id="KW-1185">Reference proteome</keyword>
<comment type="similarity">
    <text evidence="4">Belongs to the metallo-dependent hydrolases superfamily. MTA/SAH deaminase family.</text>
</comment>
<evidence type="ECO:0000259" key="5">
    <source>
        <dbReference type="Pfam" id="PF01979"/>
    </source>
</evidence>
<evidence type="ECO:0000313" key="6">
    <source>
        <dbReference type="EMBL" id="SMP02374.1"/>
    </source>
</evidence>
<dbReference type="FunFam" id="3.20.20.140:FF:000014">
    <property type="entry name" value="5-methylthioadenosine/S-adenosylhomocysteine deaminase"/>
    <property type="match status" value="1"/>
</dbReference>
<dbReference type="AlphaFoldDB" id="A0AA45WJ96"/>
<proteinExistence type="inferred from homology"/>
<dbReference type="InterPro" id="IPR050287">
    <property type="entry name" value="MTA/SAH_deaminase"/>
</dbReference>
<dbReference type="HAMAP" id="MF_01281">
    <property type="entry name" value="MTA_SAH_deamin"/>
    <property type="match status" value="1"/>
</dbReference>
<comment type="caution">
    <text evidence="6">The sequence shown here is derived from an EMBL/GenBank/DDBJ whole genome shotgun (WGS) entry which is preliminary data.</text>
</comment>
<dbReference type="InterPro" id="IPR023512">
    <property type="entry name" value="Deaminase_MtaD/DadD"/>
</dbReference>
<feature type="binding site" evidence="4">
    <location>
        <position position="66"/>
    </location>
    <ligand>
        <name>Zn(2+)</name>
        <dbReference type="ChEBI" id="CHEBI:29105"/>
    </ligand>
</feature>
<feature type="binding site" evidence="4">
    <location>
        <position position="305"/>
    </location>
    <ligand>
        <name>substrate</name>
    </ligand>
</feature>
<dbReference type="SUPFAM" id="SSF51338">
    <property type="entry name" value="Composite domain of metallo-dependent hydrolases"/>
    <property type="match status" value="1"/>
</dbReference>
<dbReference type="GO" id="GO:0050270">
    <property type="term" value="F:S-adenosylhomocysteine deaminase activity"/>
    <property type="evidence" value="ECO:0007669"/>
    <property type="project" value="UniProtKB-UniRule"/>
</dbReference>
<evidence type="ECO:0000256" key="3">
    <source>
        <dbReference type="ARBA" id="ARBA00022833"/>
    </source>
</evidence>
<comment type="cofactor">
    <cofactor evidence="4">
        <name>Zn(2+)</name>
        <dbReference type="ChEBI" id="CHEBI:29105"/>
    </cofactor>
    <text evidence="4">Binds 1 zinc ion per subunit.</text>
</comment>
<dbReference type="InterPro" id="IPR032466">
    <property type="entry name" value="Metal_Hydrolase"/>
</dbReference>
<protein>
    <recommendedName>
        <fullName evidence="4">5-methylthioadenosine/S-adenosylhomocysteine deaminase</fullName>
        <shortName evidence="4">MTA/SAH deaminase</shortName>
        <ecNumber evidence="4">3.5.4.28</ecNumber>
        <ecNumber evidence="4">3.5.4.31</ecNumber>
    </recommendedName>
</protein>
<evidence type="ECO:0000313" key="7">
    <source>
        <dbReference type="Proteomes" id="UP001157946"/>
    </source>
</evidence>
<evidence type="ECO:0000256" key="4">
    <source>
        <dbReference type="HAMAP-Rule" id="MF_01281"/>
    </source>
</evidence>
<dbReference type="EC" id="3.5.4.28" evidence="4"/>
<name>A0AA45WJ96_9BACL</name>
<keyword evidence="3 4" id="KW-0862">Zinc</keyword>
<gene>
    <name evidence="4" type="primary">mtaD</name>
    <name evidence="6" type="ORF">SAMN06265361_101338</name>
</gene>
<organism evidence="6 7">
    <name type="scientific">Laceyella tengchongensis</name>
    <dbReference type="NCBI Taxonomy" id="574699"/>
    <lineage>
        <taxon>Bacteria</taxon>
        <taxon>Bacillati</taxon>
        <taxon>Bacillota</taxon>
        <taxon>Bacilli</taxon>
        <taxon>Bacillales</taxon>
        <taxon>Thermoactinomycetaceae</taxon>
        <taxon>Laceyella</taxon>
    </lineage>
</organism>
<feature type="binding site" evidence="4">
    <location>
        <position position="190"/>
    </location>
    <ligand>
        <name>substrate</name>
    </ligand>
</feature>
<dbReference type="EC" id="3.5.4.31" evidence="4"/>
<comment type="caution">
    <text evidence="4">Lacks conserved residue(s) required for the propagation of feature annotation.</text>
</comment>
<accession>A0AA45WJ96</accession>
<dbReference type="Proteomes" id="UP001157946">
    <property type="component" value="Unassembled WGS sequence"/>
</dbReference>
<dbReference type="EMBL" id="FXTU01000001">
    <property type="protein sequence ID" value="SMP02374.1"/>
    <property type="molecule type" value="Genomic_DNA"/>
</dbReference>
<comment type="function">
    <text evidence="4">Catalyzes the deamination of 5-methylthioadenosine and S-adenosyl-L-homocysteine into 5-methylthioinosine and S-inosyl-L-homocysteine, respectively. Is also able to deaminate adenosine.</text>
</comment>
<feature type="binding site" evidence="4">
    <location>
        <position position="217"/>
    </location>
    <ligand>
        <name>Zn(2+)</name>
        <dbReference type="ChEBI" id="CHEBI:29105"/>
    </ligand>
</feature>
<dbReference type="Gene3D" id="3.20.20.140">
    <property type="entry name" value="Metal-dependent hydrolases"/>
    <property type="match status" value="1"/>
</dbReference>
<feature type="binding site" evidence="4">
    <location>
        <position position="68"/>
    </location>
    <ligand>
        <name>Zn(2+)</name>
        <dbReference type="ChEBI" id="CHEBI:29105"/>
    </ligand>
</feature>
<dbReference type="PANTHER" id="PTHR43794:SF11">
    <property type="entry name" value="AMIDOHYDROLASE-RELATED DOMAIN-CONTAINING PROTEIN"/>
    <property type="match status" value="1"/>
</dbReference>
<dbReference type="Gene3D" id="2.30.40.10">
    <property type="entry name" value="Urease, subunit C, domain 1"/>
    <property type="match status" value="1"/>
</dbReference>
<keyword evidence="2 4" id="KW-0378">Hydrolase</keyword>
<comment type="catalytic activity">
    <reaction evidence="4">
        <text>S-methyl-5'-thioadenosine + H2O + H(+) = S-methyl-5'-thioinosine + NH4(+)</text>
        <dbReference type="Rhea" id="RHEA:25025"/>
        <dbReference type="ChEBI" id="CHEBI:15377"/>
        <dbReference type="ChEBI" id="CHEBI:15378"/>
        <dbReference type="ChEBI" id="CHEBI:17509"/>
        <dbReference type="ChEBI" id="CHEBI:28938"/>
        <dbReference type="ChEBI" id="CHEBI:48595"/>
        <dbReference type="EC" id="3.5.4.31"/>
    </reaction>
</comment>
<sequence length="436" mass="48295">MMKKAFTHCNIFTLDEQGTQYENGCIIVNDGTIEYVGEYHDAFVQACDEQIDWTGKWVMPGLVNSHVHIVMNVLRGAAEDLSLHRWLNEKIWPLESKFTDEIAEVSAQAALIEMIKSGTTTFNDMYNPIGLDCTRLYETVKQAGLRGYFSYTLFTPPDGSSEADTLARARDVANYIRRDNSLVSTMIAPHSPYACSTGLLQKSAELAAELGLRLHIHVSETEHEVDLIRSQHGLTPVQYLREIGFFQAPAVFAHGVVLDEQDKEILRETNTTIAHNPVSNLKLGSGIADVAALLEEGIHVGIATDSVASNNNLDMFEELRIAALLQKGTHRNPELIPVDTILRMATHQGAKGLGLAKTGMLKPGFAADFITIHPAGKIHLTPSNHALSHLVYATNGRDVEDNVVNGQFLMKDKQLLTLDEERVSQTLNRLYAEHLQ</sequence>
<dbReference type="InterPro" id="IPR006680">
    <property type="entry name" value="Amidohydro-rel"/>
</dbReference>
<evidence type="ECO:0000256" key="2">
    <source>
        <dbReference type="ARBA" id="ARBA00022801"/>
    </source>
</evidence>
<dbReference type="GO" id="GO:0046872">
    <property type="term" value="F:metal ion binding"/>
    <property type="evidence" value="ECO:0007669"/>
    <property type="project" value="UniProtKB-KW"/>
</dbReference>
<evidence type="ECO:0000256" key="1">
    <source>
        <dbReference type="ARBA" id="ARBA00022723"/>
    </source>
</evidence>
<dbReference type="GO" id="GO:0090614">
    <property type="term" value="F:5'-methylthioadenosine deaminase activity"/>
    <property type="evidence" value="ECO:0007669"/>
    <property type="project" value="UniProtKB-UniRule"/>
</dbReference>
<keyword evidence="1 4" id="KW-0479">Metal-binding</keyword>
<dbReference type="Pfam" id="PF01979">
    <property type="entry name" value="Amidohydro_1"/>
    <property type="match status" value="1"/>
</dbReference>
<feature type="binding site" evidence="4">
    <location>
        <position position="305"/>
    </location>
    <ligand>
        <name>Zn(2+)</name>
        <dbReference type="ChEBI" id="CHEBI:29105"/>
    </ligand>
</feature>
<dbReference type="InterPro" id="IPR011059">
    <property type="entry name" value="Metal-dep_hydrolase_composite"/>
</dbReference>
<dbReference type="CDD" id="cd01298">
    <property type="entry name" value="ATZ_TRZ_like"/>
    <property type="match status" value="1"/>
</dbReference>
<reference evidence="6" key="1">
    <citation type="submission" date="2017-05" db="EMBL/GenBank/DDBJ databases">
        <authorList>
            <person name="Varghese N."/>
            <person name="Submissions S."/>
        </authorList>
    </citation>
    <scope>NUCLEOTIDE SEQUENCE</scope>
    <source>
        <strain evidence="6">DSM 45262</strain>
    </source>
</reference>
<dbReference type="SUPFAM" id="SSF51556">
    <property type="entry name" value="Metallo-dependent hydrolases"/>
    <property type="match status" value="1"/>
</dbReference>
<dbReference type="PANTHER" id="PTHR43794">
    <property type="entry name" value="AMINOHYDROLASE SSNA-RELATED"/>
    <property type="match status" value="1"/>
</dbReference>